<evidence type="ECO:0000313" key="2">
    <source>
        <dbReference type="EMBL" id="OBA90033.1"/>
    </source>
</evidence>
<organism evidence="2 3">
    <name type="scientific">Mycolicibacterium mucogenicum</name>
    <name type="common">Mycobacterium mucogenicum</name>
    <dbReference type="NCBI Taxonomy" id="56689"/>
    <lineage>
        <taxon>Bacteria</taxon>
        <taxon>Bacillati</taxon>
        <taxon>Actinomycetota</taxon>
        <taxon>Actinomycetes</taxon>
        <taxon>Mycobacteriales</taxon>
        <taxon>Mycobacteriaceae</taxon>
        <taxon>Mycolicibacterium</taxon>
    </lineage>
</organism>
<evidence type="ECO:0000313" key="3">
    <source>
        <dbReference type="Proteomes" id="UP000093962"/>
    </source>
</evidence>
<dbReference type="Proteomes" id="UP000093962">
    <property type="component" value="Unassembled WGS sequence"/>
</dbReference>
<feature type="non-terminal residue" evidence="2">
    <location>
        <position position="162"/>
    </location>
</feature>
<dbReference type="EMBL" id="LZSF01000063">
    <property type="protein sequence ID" value="OBA90033.1"/>
    <property type="molecule type" value="Genomic_DNA"/>
</dbReference>
<comment type="caution">
    <text evidence="2">The sequence shown here is derived from an EMBL/GenBank/DDBJ whole genome shotgun (WGS) entry which is preliminary data.</text>
</comment>
<protein>
    <submittedName>
        <fullName evidence="2">Uncharacterized protein</fullName>
    </submittedName>
</protein>
<sequence>MVVCFAVVGIIVVMAILMGRRQPRRRAGTGRRAGAAGAYGYGYAGSDGGGWDAGGSACSDGGGSSGCGGGCGVQQFAQGARRRLGREHDDCRGGVGARHVDGGAETVDGRDDWHDATVANTTGPPVPIFSNRHHRPRRHDSRHAHDQAGDGRPVRIAAHRIA</sequence>
<feature type="region of interest" description="Disordered" evidence="1">
    <location>
        <begin position="116"/>
        <end position="153"/>
    </location>
</feature>
<feature type="compositionally biased region" description="Basic residues" evidence="1">
    <location>
        <begin position="131"/>
        <end position="142"/>
    </location>
</feature>
<name>A0A1A0MZ08_MYCMU</name>
<feature type="compositionally biased region" description="Basic and acidic residues" evidence="1">
    <location>
        <begin position="143"/>
        <end position="153"/>
    </location>
</feature>
<proteinExistence type="predicted"/>
<evidence type="ECO:0000256" key="1">
    <source>
        <dbReference type="SAM" id="MobiDB-lite"/>
    </source>
</evidence>
<accession>A0A1A0MZ08</accession>
<gene>
    <name evidence="2" type="ORF">A5642_13415</name>
</gene>
<dbReference type="AlphaFoldDB" id="A0A1A0MZ08"/>
<reference evidence="2 3" key="1">
    <citation type="submission" date="2016-06" db="EMBL/GenBank/DDBJ databases">
        <authorList>
            <person name="Kjaerup R.B."/>
            <person name="Dalgaard T.S."/>
            <person name="Juul-Madsen H.R."/>
        </authorList>
    </citation>
    <scope>NUCLEOTIDE SEQUENCE [LARGE SCALE GENOMIC DNA]</scope>
    <source>
        <strain evidence="2 3">1199456.5</strain>
    </source>
</reference>